<evidence type="ECO:0000313" key="6">
    <source>
        <dbReference type="EMBL" id="CAI4001614.1"/>
    </source>
</evidence>
<gene>
    <name evidence="6" type="ORF">C1SCF055_LOCUS27644</name>
</gene>
<dbReference type="Proteomes" id="UP001152797">
    <property type="component" value="Unassembled WGS sequence"/>
</dbReference>
<keyword evidence="3" id="KW-0442">Lipid degradation</keyword>
<dbReference type="SUPFAM" id="SSF53474">
    <property type="entry name" value="alpha/beta-Hydrolases"/>
    <property type="match status" value="1"/>
</dbReference>
<comment type="caution">
    <text evidence="6">The sequence shown here is derived from an EMBL/GenBank/DDBJ whole genome shotgun (WGS) entry which is preliminary data.</text>
</comment>
<evidence type="ECO:0000256" key="4">
    <source>
        <dbReference type="ARBA" id="ARBA00023098"/>
    </source>
</evidence>
<dbReference type="EMBL" id="CAMXCT020002968">
    <property type="protein sequence ID" value="CAL1154989.1"/>
    <property type="molecule type" value="Genomic_DNA"/>
</dbReference>
<keyword evidence="8" id="KW-1185">Reference proteome</keyword>
<protein>
    <recommendedName>
        <fullName evidence="1">1-alkyl-2-acetylglycerophosphocholine esterase</fullName>
        <ecNumber evidence="1">3.1.1.47</ecNumber>
    </recommendedName>
</protein>
<sequence length="380" mass="41530">MAMASVSRVTGLPPGPFPVGVTTMQLDDLTRQDPESGPRSLQTEIWYPAGDEARDLPRNRFSDFLGRGAIPGSIQAAEAENAIGGYRNDLTIKELDETWPNEAVRDARIRDPDTKTGWPLVIFSHGSGAYRASYIFFTEFLASQGFVVMACDHPGSARYTQVNGRVVKPGGARSERPQMEADRPKDVMFLLDAMSKLAGGQDSRFAGRVNVNLTALTGMSFGGWTTAACLEESDPRVKAAIMMCPSLMSAGGRLIKERRNVETPIMMMIGSEDYVLGAEGVEACRQFSLKPEGSSFLLEIKLGGHCSFTSCELYNAAYGNGIGESKSLTKQGSTYQALDISKQHEIINSYGLAFLDKYLRAGDGSLLKENRFDDHVIYRC</sequence>
<keyword evidence="2" id="KW-0378">Hydrolase</keyword>
<dbReference type="OrthoDB" id="2363873at2759"/>
<dbReference type="EMBL" id="CAMXCT030002968">
    <property type="protein sequence ID" value="CAL4788926.1"/>
    <property type="molecule type" value="Genomic_DNA"/>
</dbReference>
<dbReference type="EC" id="3.1.1.47" evidence="1"/>
<organism evidence="6">
    <name type="scientific">Cladocopium goreaui</name>
    <dbReference type="NCBI Taxonomy" id="2562237"/>
    <lineage>
        <taxon>Eukaryota</taxon>
        <taxon>Sar</taxon>
        <taxon>Alveolata</taxon>
        <taxon>Dinophyceae</taxon>
        <taxon>Suessiales</taxon>
        <taxon>Symbiodiniaceae</taxon>
        <taxon>Cladocopium</taxon>
    </lineage>
</organism>
<dbReference type="EMBL" id="CAMXCT010002968">
    <property type="protein sequence ID" value="CAI4001614.1"/>
    <property type="molecule type" value="Genomic_DNA"/>
</dbReference>
<dbReference type="GO" id="GO:0016042">
    <property type="term" value="P:lipid catabolic process"/>
    <property type="evidence" value="ECO:0007669"/>
    <property type="project" value="UniProtKB-KW"/>
</dbReference>
<name>A0A9P1G5E2_9DINO</name>
<reference evidence="7 8" key="2">
    <citation type="submission" date="2024-05" db="EMBL/GenBank/DDBJ databases">
        <authorList>
            <person name="Chen Y."/>
            <person name="Shah S."/>
            <person name="Dougan E. K."/>
            <person name="Thang M."/>
            <person name="Chan C."/>
        </authorList>
    </citation>
    <scope>NUCLEOTIDE SEQUENCE [LARGE SCALE GENOMIC DNA]</scope>
</reference>
<evidence type="ECO:0000256" key="2">
    <source>
        <dbReference type="ARBA" id="ARBA00022801"/>
    </source>
</evidence>
<accession>A0A9P1G5E2</accession>
<evidence type="ECO:0000256" key="5">
    <source>
        <dbReference type="SAM" id="MobiDB-lite"/>
    </source>
</evidence>
<dbReference type="GO" id="GO:0003847">
    <property type="term" value="F:1-alkyl-2-acetylglycerophosphocholine esterase activity"/>
    <property type="evidence" value="ECO:0007669"/>
    <property type="project" value="UniProtKB-EC"/>
</dbReference>
<proteinExistence type="predicted"/>
<feature type="region of interest" description="Disordered" evidence="5">
    <location>
        <begin position="1"/>
        <end position="22"/>
    </location>
</feature>
<evidence type="ECO:0000256" key="1">
    <source>
        <dbReference type="ARBA" id="ARBA00013201"/>
    </source>
</evidence>
<dbReference type="AlphaFoldDB" id="A0A9P1G5E2"/>
<dbReference type="PANTHER" id="PTHR10272">
    <property type="entry name" value="PLATELET-ACTIVATING FACTOR ACETYLHYDROLASE"/>
    <property type="match status" value="1"/>
</dbReference>
<dbReference type="InterPro" id="IPR029058">
    <property type="entry name" value="AB_hydrolase_fold"/>
</dbReference>
<dbReference type="PANTHER" id="PTHR10272:SF0">
    <property type="entry name" value="PLATELET-ACTIVATING FACTOR ACETYLHYDROLASE"/>
    <property type="match status" value="1"/>
</dbReference>
<keyword evidence="4" id="KW-0443">Lipid metabolism</keyword>
<evidence type="ECO:0000313" key="7">
    <source>
        <dbReference type="EMBL" id="CAL4788926.1"/>
    </source>
</evidence>
<dbReference type="Gene3D" id="3.40.50.1820">
    <property type="entry name" value="alpha/beta hydrolase"/>
    <property type="match status" value="1"/>
</dbReference>
<reference evidence="6" key="1">
    <citation type="submission" date="2022-10" db="EMBL/GenBank/DDBJ databases">
        <authorList>
            <person name="Chen Y."/>
            <person name="Dougan E. K."/>
            <person name="Chan C."/>
            <person name="Rhodes N."/>
            <person name="Thang M."/>
        </authorList>
    </citation>
    <scope>NUCLEOTIDE SEQUENCE</scope>
</reference>
<evidence type="ECO:0000313" key="8">
    <source>
        <dbReference type="Proteomes" id="UP001152797"/>
    </source>
</evidence>
<dbReference type="Pfam" id="PF03403">
    <property type="entry name" value="PAF-AH_p_II"/>
    <property type="match status" value="1"/>
</dbReference>
<evidence type="ECO:0000256" key="3">
    <source>
        <dbReference type="ARBA" id="ARBA00022963"/>
    </source>
</evidence>